<dbReference type="AlphaFoldDB" id="A0A0U9HE16"/>
<evidence type="ECO:0000256" key="1">
    <source>
        <dbReference type="ARBA" id="ARBA00004651"/>
    </source>
</evidence>
<evidence type="ECO:0000256" key="6">
    <source>
        <dbReference type="ARBA" id="ARBA00022989"/>
    </source>
</evidence>
<feature type="transmembrane region" description="Helical" evidence="9">
    <location>
        <begin position="111"/>
        <end position="131"/>
    </location>
</feature>
<evidence type="ECO:0000256" key="7">
    <source>
        <dbReference type="ARBA" id="ARBA00023136"/>
    </source>
</evidence>
<keyword evidence="6 9" id="KW-1133">Transmembrane helix</keyword>
<dbReference type="RefSeq" id="WP_059031851.1">
    <property type="nucleotide sequence ID" value="NZ_BSDN01000003.1"/>
</dbReference>
<comment type="similarity">
    <text evidence="2 8">Belongs to the prokaryotic riboflavin transporter (P-RFT) (TC 2.A.87) family.</text>
</comment>
<evidence type="ECO:0000256" key="2">
    <source>
        <dbReference type="ARBA" id="ARBA00005540"/>
    </source>
</evidence>
<name>A0A0U9HE16_9FIRM</name>
<gene>
    <name evidence="10" type="ORF">TSYNT_6121</name>
</gene>
<dbReference type="PIRSF" id="PIRSF037778">
    <property type="entry name" value="UCP037778_transp_RibU"/>
    <property type="match status" value="1"/>
</dbReference>
<proteinExistence type="inferred from homology"/>
<dbReference type="Gene3D" id="1.10.1760.20">
    <property type="match status" value="1"/>
</dbReference>
<dbReference type="GO" id="GO:0032217">
    <property type="term" value="F:riboflavin transmembrane transporter activity"/>
    <property type="evidence" value="ECO:0007669"/>
    <property type="project" value="UniProtKB-UniRule"/>
</dbReference>
<dbReference type="STRING" id="224999.GCA_001485475_00748"/>
<evidence type="ECO:0000256" key="4">
    <source>
        <dbReference type="ARBA" id="ARBA00022475"/>
    </source>
</evidence>
<comment type="function">
    <text evidence="8">Probably a riboflavin-binding protein that interacts with the energy-coupling factor (ECF) ABC-transporter complex.</text>
</comment>
<keyword evidence="11" id="KW-1185">Reference proteome</keyword>
<evidence type="ECO:0000256" key="9">
    <source>
        <dbReference type="SAM" id="Phobius"/>
    </source>
</evidence>
<evidence type="ECO:0000256" key="5">
    <source>
        <dbReference type="ARBA" id="ARBA00022692"/>
    </source>
</evidence>
<organism evidence="10">
    <name type="scientific">Tepidanaerobacter syntrophicus</name>
    <dbReference type="NCBI Taxonomy" id="224999"/>
    <lineage>
        <taxon>Bacteria</taxon>
        <taxon>Bacillati</taxon>
        <taxon>Bacillota</taxon>
        <taxon>Clostridia</taxon>
        <taxon>Thermosediminibacterales</taxon>
        <taxon>Tepidanaerobacteraceae</taxon>
        <taxon>Tepidanaerobacter</taxon>
    </lineage>
</organism>
<evidence type="ECO:0000256" key="8">
    <source>
        <dbReference type="PIRNR" id="PIRNR037778"/>
    </source>
</evidence>
<feature type="transmembrane region" description="Helical" evidence="9">
    <location>
        <begin position="12"/>
        <end position="32"/>
    </location>
</feature>
<evidence type="ECO:0000313" key="11">
    <source>
        <dbReference type="Proteomes" id="UP000062160"/>
    </source>
</evidence>
<keyword evidence="5 9" id="KW-0812">Transmembrane</keyword>
<feature type="transmembrane region" description="Helical" evidence="9">
    <location>
        <begin position="44"/>
        <end position="67"/>
    </location>
</feature>
<dbReference type="PANTHER" id="PTHR38438:SF1">
    <property type="entry name" value="RIBOFLAVIN TRANSPORTER RIBU"/>
    <property type="match status" value="1"/>
</dbReference>
<protein>
    <recommendedName>
        <fullName evidence="8">Riboflavin transporter</fullName>
    </recommendedName>
</protein>
<dbReference type="OrthoDB" id="9809216at2"/>
<dbReference type="Proteomes" id="UP000062160">
    <property type="component" value="Unassembled WGS sequence"/>
</dbReference>
<dbReference type="InterPro" id="IPR025720">
    <property type="entry name" value="RibU"/>
</dbReference>
<keyword evidence="7 8" id="KW-0472">Membrane</keyword>
<dbReference type="InterPro" id="IPR024529">
    <property type="entry name" value="ECF_trnsprt_substrate-spec"/>
</dbReference>
<dbReference type="EMBL" id="DF977000">
    <property type="protein sequence ID" value="GAQ24742.1"/>
    <property type="molecule type" value="Genomic_DNA"/>
</dbReference>
<keyword evidence="4 8" id="KW-1003">Cell membrane</keyword>
<dbReference type="PANTHER" id="PTHR38438">
    <property type="entry name" value="RIBOFLAVIN TRANSPORTER RIBU"/>
    <property type="match status" value="1"/>
</dbReference>
<evidence type="ECO:0000313" key="10">
    <source>
        <dbReference type="EMBL" id="GAQ24742.1"/>
    </source>
</evidence>
<evidence type="ECO:0000256" key="3">
    <source>
        <dbReference type="ARBA" id="ARBA00022448"/>
    </source>
</evidence>
<keyword evidence="3 8" id="KW-0813">Transport</keyword>
<accession>A0A0U9HE16</accession>
<comment type="subcellular location">
    <subcellularLocation>
        <location evidence="1">Cell membrane</location>
        <topology evidence="1">Multi-pass membrane protein</topology>
    </subcellularLocation>
</comment>
<dbReference type="GO" id="GO:0005886">
    <property type="term" value="C:plasma membrane"/>
    <property type="evidence" value="ECO:0007669"/>
    <property type="project" value="UniProtKB-SubCell"/>
</dbReference>
<reference evidence="10" key="1">
    <citation type="journal article" date="2016" name="Genome Announc.">
        <title>Draft Genome Sequence of the Syntrophic Lactate-Degrading Bacterium Tepidanaerobacter syntrophicus JLT.</title>
        <authorList>
            <person name="Matsuura N."/>
            <person name="Ohashi A."/>
            <person name="Tourlousse D.M."/>
            <person name="Sekiguchi Y."/>
        </authorList>
    </citation>
    <scope>NUCLEOTIDE SEQUENCE [LARGE SCALE GENOMIC DNA]</scope>
    <source>
        <strain evidence="10">JL</strain>
    </source>
</reference>
<sequence length="195" mass="21090">MRKSEVNKMSRLAMLAALSILLMFLVRFPLIPAAPFLEYEPGDIPALIAAFLFGPAAGVLVTLAVSIIQAFTVSAGSGWIGAIMHFIATGTMVAVAGYIYKKIHTQKGAVIALIAASISMTLVMIPLNLIFTTKFMNVPMEAVKAMIVPIIIPFNLLKASINSTLTFLVYKPIGRVLRVELEPVKPVKSAMEETR</sequence>
<feature type="transmembrane region" description="Helical" evidence="9">
    <location>
        <begin position="79"/>
        <end position="99"/>
    </location>
</feature>
<dbReference type="Pfam" id="PF12822">
    <property type="entry name" value="ECF_trnsprt"/>
    <property type="match status" value="1"/>
</dbReference>